<gene>
    <name evidence="3" type="ordered locus">Sterm_2535</name>
</gene>
<protein>
    <recommendedName>
        <fullName evidence="5">DUF4878 domain-containing protein</fullName>
    </recommendedName>
</protein>
<accession>D1ALP3</accession>
<dbReference type="STRING" id="526218.Sterm_2535"/>
<dbReference type="eggNOG" id="ENOG5033XC2">
    <property type="taxonomic scope" value="Bacteria"/>
</dbReference>
<reference evidence="3 4" key="2">
    <citation type="journal article" date="2010" name="Stand. Genomic Sci.">
        <title>Complete genome sequence of Sebaldella termitidis type strain (NCTC 11300).</title>
        <authorList>
            <person name="Harmon-Smith M."/>
            <person name="Celia L."/>
            <person name="Chertkov O."/>
            <person name="Lapidus A."/>
            <person name="Copeland A."/>
            <person name="Glavina Del Rio T."/>
            <person name="Nolan M."/>
            <person name="Lucas S."/>
            <person name="Tice H."/>
            <person name="Cheng J.F."/>
            <person name="Han C."/>
            <person name="Detter J.C."/>
            <person name="Bruce D."/>
            <person name="Goodwin L."/>
            <person name="Pitluck S."/>
            <person name="Pati A."/>
            <person name="Liolios K."/>
            <person name="Ivanova N."/>
            <person name="Mavromatis K."/>
            <person name="Mikhailova N."/>
            <person name="Chen A."/>
            <person name="Palaniappan K."/>
            <person name="Land M."/>
            <person name="Hauser L."/>
            <person name="Chang Y.J."/>
            <person name="Jeffries C.D."/>
            <person name="Brettin T."/>
            <person name="Goker M."/>
            <person name="Beck B."/>
            <person name="Bristow J."/>
            <person name="Eisen J.A."/>
            <person name="Markowitz V."/>
            <person name="Hugenholtz P."/>
            <person name="Kyrpides N.C."/>
            <person name="Klenk H.P."/>
            <person name="Chen F."/>
        </authorList>
    </citation>
    <scope>NUCLEOTIDE SEQUENCE [LARGE SCALE GENOMIC DNA]</scope>
    <source>
        <strain evidence="4">ATCC 33386 / NCTC 11300</strain>
    </source>
</reference>
<reference evidence="4" key="1">
    <citation type="submission" date="2009-09" db="EMBL/GenBank/DDBJ databases">
        <title>The complete chromosome of Sebaldella termitidis ATCC 33386.</title>
        <authorList>
            <consortium name="US DOE Joint Genome Institute (JGI-PGF)"/>
            <person name="Lucas S."/>
            <person name="Copeland A."/>
            <person name="Lapidus A."/>
            <person name="Glavina del Rio T."/>
            <person name="Dalin E."/>
            <person name="Tice H."/>
            <person name="Bruce D."/>
            <person name="Goodwin L."/>
            <person name="Pitluck S."/>
            <person name="Kyrpides N."/>
            <person name="Mavromatis K."/>
            <person name="Ivanova N."/>
            <person name="Mikhailova N."/>
            <person name="Sims D."/>
            <person name="Meincke L."/>
            <person name="Brettin T."/>
            <person name="Detter J.C."/>
            <person name="Han C."/>
            <person name="Larimer F."/>
            <person name="Land M."/>
            <person name="Hauser L."/>
            <person name="Markowitz V."/>
            <person name="Cheng J.F."/>
            <person name="Hugenholtz P."/>
            <person name="Woyke T."/>
            <person name="Wu D."/>
            <person name="Eisen J.A."/>
        </authorList>
    </citation>
    <scope>NUCLEOTIDE SEQUENCE [LARGE SCALE GENOMIC DNA]</scope>
    <source>
        <strain evidence="4">ATCC 33386 / NCTC 11300</strain>
    </source>
</reference>
<dbReference type="RefSeq" id="WP_012861980.1">
    <property type="nucleotide sequence ID" value="NC_013517.1"/>
</dbReference>
<keyword evidence="4" id="KW-1185">Reference proteome</keyword>
<feature type="chain" id="PRO_5003019805" description="DUF4878 domain-containing protein" evidence="2">
    <location>
        <begin position="21"/>
        <end position="317"/>
    </location>
</feature>
<evidence type="ECO:0000256" key="1">
    <source>
        <dbReference type="ARBA" id="ARBA00022729"/>
    </source>
</evidence>
<dbReference type="PROSITE" id="PS51257">
    <property type="entry name" value="PROKAR_LIPOPROTEIN"/>
    <property type="match status" value="1"/>
</dbReference>
<dbReference type="HOGENOM" id="CLU_876865_0_0_0"/>
<name>D1ALP3_SEBTE</name>
<dbReference type="Gene3D" id="2.60.40.1240">
    <property type="match status" value="1"/>
</dbReference>
<dbReference type="Proteomes" id="UP000000845">
    <property type="component" value="Chromosome"/>
</dbReference>
<evidence type="ECO:0000313" key="4">
    <source>
        <dbReference type="Proteomes" id="UP000000845"/>
    </source>
</evidence>
<evidence type="ECO:0000256" key="2">
    <source>
        <dbReference type="SAM" id="SignalP"/>
    </source>
</evidence>
<dbReference type="AlphaFoldDB" id="D1ALP3"/>
<evidence type="ECO:0008006" key="5">
    <source>
        <dbReference type="Google" id="ProtNLM"/>
    </source>
</evidence>
<proteinExistence type="predicted"/>
<sequence length="317" mass="36259">MKKIIILLFLLILMSCSKTPESQKAFESIMAALQSGNSEHVTKVSNEDLSSGTFKASYLEQLPFYLEHFKKIKYKIIEVKEENNTSTIKFSIEAPNLFEYAPEVFQKVLAASYAGTTQEMATKTMNNEYLEILKKNNLKYVKKELILNMLKKDGKWIIDENSPDITEFTSIIIGRLDKLNNGEPANNEKVETKYFKKGERGVLTLSAQTVLSVEFYENAKYEKLREGYEFVVIKLLKENITQDIIPGTPRGEYQIETKDNILIKPIYIYDFGEYNQEAIPSGNKIEQTLVYMVPKGQSKNLVIVDEGIKYASFDLGL</sequence>
<feature type="signal peptide" evidence="2">
    <location>
        <begin position="1"/>
        <end position="20"/>
    </location>
</feature>
<evidence type="ECO:0000313" key="3">
    <source>
        <dbReference type="EMBL" id="ACZ09386.1"/>
    </source>
</evidence>
<dbReference type="InterPro" id="IPR029050">
    <property type="entry name" value="Immunoprotect_excell_Ig-like"/>
</dbReference>
<dbReference type="EMBL" id="CP001739">
    <property type="protein sequence ID" value="ACZ09386.1"/>
    <property type="molecule type" value="Genomic_DNA"/>
</dbReference>
<organism evidence="3 4">
    <name type="scientific">Sebaldella termitidis (strain ATCC 33386 / NCTC 11300)</name>
    <dbReference type="NCBI Taxonomy" id="526218"/>
    <lineage>
        <taxon>Bacteria</taxon>
        <taxon>Fusobacteriati</taxon>
        <taxon>Fusobacteriota</taxon>
        <taxon>Fusobacteriia</taxon>
        <taxon>Fusobacteriales</taxon>
        <taxon>Leptotrichiaceae</taxon>
        <taxon>Sebaldella</taxon>
    </lineage>
</organism>
<keyword evidence="1 2" id="KW-0732">Signal</keyword>
<dbReference type="KEGG" id="str:Sterm_2535"/>